<gene>
    <name evidence="8" type="primary">LOC108556645</name>
</gene>
<name>A0ABM1M180_NICVS</name>
<sequence>MEELGESELGTQEYWDKRYKHEVKNFRTHGDVGEVWFGDDIVVRILRWFEKNVDPSQSILDLGCGNGMLLIDLYREGFKNLKGVDYCQGAITLAKEIAGKEEFDIAFDTLDITADCSGICDIDVVLDKGTYDAISLSLEAKENRLKYIKNVCKFMKDNGLFIITSCNWTQEELCEQFEDAFVYYKHIPTPQFKFGGKVGSVVSSVVFKKIVN</sequence>
<evidence type="ECO:0000256" key="4">
    <source>
        <dbReference type="ARBA" id="ARBA00022691"/>
    </source>
</evidence>
<dbReference type="InterPro" id="IPR025714">
    <property type="entry name" value="Methyltranfer_dom"/>
</dbReference>
<protein>
    <recommendedName>
        <fullName evidence="5">Protein-lysine N-methyltransferase LOC108556645</fullName>
        <ecNumber evidence="5">2.1.1.-</ecNumber>
    </recommendedName>
</protein>
<dbReference type="HAMAP" id="MF_03188">
    <property type="entry name" value="Methyltr_EFM4"/>
    <property type="match status" value="1"/>
</dbReference>
<reference evidence="8" key="1">
    <citation type="submission" date="2025-08" db="UniProtKB">
        <authorList>
            <consortium name="RefSeq"/>
        </authorList>
    </citation>
    <scope>IDENTIFICATION</scope>
    <source>
        <tissue evidence="8">Whole Larva</tissue>
    </source>
</reference>
<keyword evidence="1 5" id="KW-0963">Cytoplasm</keyword>
<evidence type="ECO:0000256" key="1">
    <source>
        <dbReference type="ARBA" id="ARBA00022490"/>
    </source>
</evidence>
<evidence type="ECO:0000259" key="6">
    <source>
        <dbReference type="Pfam" id="PF13847"/>
    </source>
</evidence>
<dbReference type="PANTHER" id="PTHR12843">
    <property type="entry name" value="PROTEIN-LYSINE N-METHYLTRANSFERASE METTL10"/>
    <property type="match status" value="1"/>
</dbReference>
<evidence type="ECO:0000313" key="8">
    <source>
        <dbReference type="RefSeq" id="XP_017768330.1"/>
    </source>
</evidence>
<comment type="subcellular location">
    <subcellularLocation>
        <location evidence="5">Cytoplasm</location>
    </subcellularLocation>
</comment>
<keyword evidence="7" id="KW-1185">Reference proteome</keyword>
<dbReference type="RefSeq" id="XP_017768330.1">
    <property type="nucleotide sequence ID" value="XM_017912841.1"/>
</dbReference>
<dbReference type="InterPro" id="IPR026635">
    <property type="entry name" value="Efm4/METTL10"/>
</dbReference>
<keyword evidence="2 5" id="KW-0489">Methyltransferase</keyword>
<evidence type="ECO:0000256" key="2">
    <source>
        <dbReference type="ARBA" id="ARBA00022603"/>
    </source>
</evidence>
<dbReference type="Pfam" id="PF13847">
    <property type="entry name" value="Methyltransf_31"/>
    <property type="match status" value="1"/>
</dbReference>
<feature type="domain" description="Methyltransferase" evidence="6">
    <location>
        <begin position="57"/>
        <end position="189"/>
    </location>
</feature>
<dbReference type="SUPFAM" id="SSF53335">
    <property type="entry name" value="S-adenosyl-L-methionine-dependent methyltransferases"/>
    <property type="match status" value="1"/>
</dbReference>
<accession>A0ABM1M180</accession>
<keyword evidence="4 5" id="KW-0949">S-adenosyl-L-methionine</keyword>
<dbReference type="EC" id="2.1.1.-" evidence="5"/>
<dbReference type="Gene3D" id="3.40.50.150">
    <property type="entry name" value="Vaccinia Virus protein VP39"/>
    <property type="match status" value="1"/>
</dbReference>
<comment type="function">
    <text evidence="5">S-adenosyl-L-methionine-dependent protein-lysine N-methyltransferase that methylates elongation factor 1-alpha.</text>
</comment>
<keyword evidence="3 5" id="KW-0808">Transferase</keyword>
<proteinExistence type="inferred from homology"/>
<evidence type="ECO:0000313" key="7">
    <source>
        <dbReference type="Proteomes" id="UP000695000"/>
    </source>
</evidence>
<dbReference type="InterPro" id="IPR029063">
    <property type="entry name" value="SAM-dependent_MTases_sf"/>
</dbReference>
<comment type="similarity">
    <text evidence="5">Belongs to the class I-like SAM-binding methyltransferase superfamily. EFM4 family.</text>
</comment>
<evidence type="ECO:0000256" key="3">
    <source>
        <dbReference type="ARBA" id="ARBA00022679"/>
    </source>
</evidence>
<dbReference type="GeneID" id="108556645"/>
<organism evidence="7 8">
    <name type="scientific">Nicrophorus vespilloides</name>
    <name type="common">Boreal carrion beetle</name>
    <dbReference type="NCBI Taxonomy" id="110193"/>
    <lineage>
        <taxon>Eukaryota</taxon>
        <taxon>Metazoa</taxon>
        <taxon>Ecdysozoa</taxon>
        <taxon>Arthropoda</taxon>
        <taxon>Hexapoda</taxon>
        <taxon>Insecta</taxon>
        <taxon>Pterygota</taxon>
        <taxon>Neoptera</taxon>
        <taxon>Endopterygota</taxon>
        <taxon>Coleoptera</taxon>
        <taxon>Polyphaga</taxon>
        <taxon>Staphyliniformia</taxon>
        <taxon>Silphidae</taxon>
        <taxon>Nicrophorinae</taxon>
        <taxon>Nicrophorus</taxon>
    </lineage>
</organism>
<dbReference type="PANTHER" id="PTHR12843:SF5">
    <property type="entry name" value="EEF1A LYSINE METHYLTRANSFERASE 2"/>
    <property type="match status" value="1"/>
</dbReference>
<dbReference type="CDD" id="cd02440">
    <property type="entry name" value="AdoMet_MTases"/>
    <property type="match status" value="1"/>
</dbReference>
<evidence type="ECO:0000256" key="5">
    <source>
        <dbReference type="HAMAP-Rule" id="MF_03188"/>
    </source>
</evidence>
<dbReference type="Proteomes" id="UP000695000">
    <property type="component" value="Unplaced"/>
</dbReference>